<dbReference type="AlphaFoldDB" id="A0A166CD15"/>
<evidence type="ECO:0000256" key="1">
    <source>
        <dbReference type="SAM" id="MobiDB-lite"/>
    </source>
</evidence>
<feature type="compositionally biased region" description="Basic and acidic residues" evidence="1">
    <location>
        <begin position="152"/>
        <end position="168"/>
    </location>
</feature>
<feature type="region of interest" description="Disordered" evidence="1">
    <location>
        <begin position="32"/>
        <end position="52"/>
    </location>
</feature>
<name>A0A166CD15_9AGAM</name>
<keyword evidence="2" id="KW-0472">Membrane</keyword>
<dbReference type="EMBL" id="KV428086">
    <property type="protein sequence ID" value="KZT37323.1"/>
    <property type="molecule type" value="Genomic_DNA"/>
</dbReference>
<reference evidence="3 4" key="1">
    <citation type="journal article" date="2016" name="Mol. Biol. Evol.">
        <title>Comparative Genomics of Early-Diverging Mushroom-Forming Fungi Provides Insights into the Origins of Lignocellulose Decay Capabilities.</title>
        <authorList>
            <person name="Nagy L.G."/>
            <person name="Riley R."/>
            <person name="Tritt A."/>
            <person name="Adam C."/>
            <person name="Daum C."/>
            <person name="Floudas D."/>
            <person name="Sun H."/>
            <person name="Yadav J.S."/>
            <person name="Pangilinan J."/>
            <person name="Larsson K.H."/>
            <person name="Matsuura K."/>
            <person name="Barry K."/>
            <person name="Labutti K."/>
            <person name="Kuo R."/>
            <person name="Ohm R.A."/>
            <person name="Bhattacharya S.S."/>
            <person name="Shirouzu T."/>
            <person name="Yoshinaga Y."/>
            <person name="Martin F.M."/>
            <person name="Grigoriev I.V."/>
            <person name="Hibbett D.S."/>
        </authorList>
    </citation>
    <scope>NUCLEOTIDE SEQUENCE [LARGE SCALE GENOMIC DNA]</scope>
    <source>
        <strain evidence="3 4">HHB10207 ss-3</strain>
    </source>
</reference>
<gene>
    <name evidence="3" type="ORF">SISSUDRAFT_1048643</name>
</gene>
<proteinExistence type="predicted"/>
<keyword evidence="2" id="KW-1133">Transmembrane helix</keyword>
<feature type="region of interest" description="Disordered" evidence="1">
    <location>
        <begin position="113"/>
        <end position="168"/>
    </location>
</feature>
<evidence type="ECO:0000256" key="2">
    <source>
        <dbReference type="SAM" id="Phobius"/>
    </source>
</evidence>
<dbReference type="Proteomes" id="UP000076798">
    <property type="component" value="Unassembled WGS sequence"/>
</dbReference>
<organism evidence="3 4">
    <name type="scientific">Sistotremastrum suecicum HHB10207 ss-3</name>
    <dbReference type="NCBI Taxonomy" id="1314776"/>
    <lineage>
        <taxon>Eukaryota</taxon>
        <taxon>Fungi</taxon>
        <taxon>Dikarya</taxon>
        <taxon>Basidiomycota</taxon>
        <taxon>Agaricomycotina</taxon>
        <taxon>Agaricomycetes</taxon>
        <taxon>Sistotremastrales</taxon>
        <taxon>Sistotremastraceae</taxon>
        <taxon>Sistotremastrum</taxon>
    </lineage>
</organism>
<evidence type="ECO:0000313" key="3">
    <source>
        <dbReference type="EMBL" id="KZT37323.1"/>
    </source>
</evidence>
<sequence length="593" mass="65355">MARAGHHPYPPMLDDTLDFHHLAPVPPDLQPLPLHGPVLEPSPSPCGPENPFNMGVLMSHPRRFHSDRIQPQINPPILSPNRNQPWLNIASATKHHADNKLPVGPLADAQISSLRHGRDTPRSPSPRAGLRTSQSRPRAGLSSPYLPSVPVRLERSRHGGGDRFEGDDVQRPQIRGAAERHVDNVSISETSIPPRPHAAKLNQSSLLTRSELPLQRATPKRVILKLGGREIAVAESYLVNCQKRAFEIFPRKLAGLGGTIDEAEVPHVKHLAEKKLSPAKSALLLLVVHYGHINMEPSPANPPGLSVVPEEFTQLLIDGARDQLSAVVWTRIVKYPTIAIQATLLLGYDSLHDSAKWSLFLPILKSALAADFRVVLSRQGHGERFASGARGQEARRRASFGLMVLDGYHNPANYVLSDTDLDSVMPIDIQYDEIVEGALVPEPGVNNSSDIGLLILNGRLLFAKTRLVCLIIRTHYSSLIQSCSRYFQLSILGQIPIEDWEITRFRISKKVLTAIESYAEELNTAIISNQNYVSFGLERALEKINKVLSQGYAHVMFSVAIVALLISFNSGVDLAKLIKIVKEVPLVDLEEGN</sequence>
<keyword evidence="4" id="KW-1185">Reference proteome</keyword>
<feature type="transmembrane region" description="Helical" evidence="2">
    <location>
        <begin position="551"/>
        <end position="572"/>
    </location>
</feature>
<protein>
    <submittedName>
        <fullName evidence="3">Uncharacterized protein</fullName>
    </submittedName>
</protein>
<accession>A0A166CD15</accession>
<keyword evidence="2" id="KW-0812">Transmembrane</keyword>
<evidence type="ECO:0000313" key="4">
    <source>
        <dbReference type="Proteomes" id="UP000076798"/>
    </source>
</evidence>